<evidence type="ECO:0000259" key="6">
    <source>
        <dbReference type="PROSITE" id="PS50054"/>
    </source>
</evidence>
<dbReference type="AlphaFoldDB" id="A0AAV9V5H6"/>
<accession>A0AAV9V5H6</accession>
<feature type="domain" description="Tyrosine specific protein phosphatases" evidence="7">
    <location>
        <begin position="103"/>
        <end position="161"/>
    </location>
</feature>
<protein>
    <recommendedName>
        <fullName evidence="2">protein-tyrosine-phosphatase</fullName>
        <ecNumber evidence="2">3.1.3.48</ecNumber>
    </recommendedName>
</protein>
<dbReference type="SMART" id="SM00195">
    <property type="entry name" value="DSPc"/>
    <property type="match status" value="1"/>
</dbReference>
<dbReference type="GO" id="GO:0005634">
    <property type="term" value="C:nucleus"/>
    <property type="evidence" value="ECO:0007669"/>
    <property type="project" value="TreeGrafter"/>
</dbReference>
<feature type="domain" description="Tyrosine-protein phosphatase" evidence="6">
    <location>
        <begin position="37"/>
        <end position="182"/>
    </location>
</feature>
<dbReference type="GO" id="GO:0004725">
    <property type="term" value="F:protein tyrosine phosphatase activity"/>
    <property type="evidence" value="ECO:0007669"/>
    <property type="project" value="UniProtKB-EC"/>
</dbReference>
<sequence length="345" mass="38621">MISRPAAANLTIDLPELKTGASAKKVLENLLKRRESNMSIDKIGDTNVYISGMYAMRRQQQLEEANITHVVSILRGKMDEQLFAPYKHLHIEVDDEDDENLLEHFATTNEFIDNAVSSGGSVLVHCAMGISRSATISAAYLIFKKQIPSEAALDIIRETRPVICPNIGFREQLELYYANLDQAIKNLGDVPAYQRFLYRKEVEISRMADKAPTITYYTQDKVEGESVESLKCKMCRRTLALPQSFVEHTPKPPVTATSRDIAGTSIPGTSSPRGPCQHHFIDPVVWMRPELEKGLMEGKLECPKCNAKVGSYAWQGMKCNCGRWVIPAISLARGRVDEVRPRPAL</sequence>
<comment type="similarity">
    <text evidence="1">Belongs to the protein-tyrosine phosphatase family. Non-receptor class dual specificity subfamily.</text>
</comment>
<evidence type="ECO:0000256" key="2">
    <source>
        <dbReference type="ARBA" id="ARBA00013064"/>
    </source>
</evidence>
<evidence type="ECO:0000256" key="1">
    <source>
        <dbReference type="ARBA" id="ARBA00008601"/>
    </source>
</evidence>
<feature type="active site" description="Phosphocysteine intermediate" evidence="5">
    <location>
        <position position="126"/>
    </location>
</feature>
<dbReference type="PROSITE" id="PS00383">
    <property type="entry name" value="TYR_PHOSPHATASE_1"/>
    <property type="match status" value="1"/>
</dbReference>
<evidence type="ECO:0000256" key="3">
    <source>
        <dbReference type="ARBA" id="ARBA00022801"/>
    </source>
</evidence>
<comment type="caution">
    <text evidence="8">The sequence shown here is derived from an EMBL/GenBank/DDBJ whole genome shotgun (WGS) entry which is preliminary data.</text>
</comment>
<dbReference type="InterPro" id="IPR000387">
    <property type="entry name" value="Tyr_Pase_dom"/>
</dbReference>
<dbReference type="InterPro" id="IPR016130">
    <property type="entry name" value="Tyr_Pase_AS"/>
</dbReference>
<dbReference type="InterPro" id="IPR020422">
    <property type="entry name" value="TYR_PHOSPHATASE_DUAL_dom"/>
</dbReference>
<dbReference type="EC" id="3.1.3.48" evidence="2"/>
<keyword evidence="4" id="KW-0904">Protein phosphatase</keyword>
<keyword evidence="3" id="KW-0378">Hydrolase</keyword>
<name>A0AAV9V5H6_9PEZI</name>
<gene>
    <name evidence="8" type="primary">YVH1</name>
    <name evidence="8" type="ORF">TWF696_003971</name>
</gene>
<dbReference type="Gene3D" id="3.90.190.10">
    <property type="entry name" value="Protein tyrosine phosphatase superfamily"/>
    <property type="match status" value="1"/>
</dbReference>
<dbReference type="Pfam" id="PF00782">
    <property type="entry name" value="DSPc"/>
    <property type="match status" value="1"/>
</dbReference>
<dbReference type="PROSITE" id="PS50054">
    <property type="entry name" value="TYR_PHOSPHATASE_DUAL"/>
    <property type="match status" value="1"/>
</dbReference>
<dbReference type="InterPro" id="IPR000340">
    <property type="entry name" value="Dual-sp_phosphatase_cat-dom"/>
</dbReference>
<reference evidence="8 9" key="1">
    <citation type="submission" date="2019-10" db="EMBL/GenBank/DDBJ databases">
        <authorList>
            <person name="Palmer J.M."/>
        </authorList>
    </citation>
    <scope>NUCLEOTIDE SEQUENCE [LARGE SCALE GENOMIC DNA]</scope>
    <source>
        <strain evidence="8 9">TWF696</strain>
    </source>
</reference>
<dbReference type="InterPro" id="IPR016278">
    <property type="entry name" value="DUSP12"/>
</dbReference>
<dbReference type="PIRSF" id="PIRSF000941">
    <property type="entry name" value="DUSP12"/>
    <property type="match status" value="1"/>
</dbReference>
<evidence type="ECO:0000313" key="9">
    <source>
        <dbReference type="Proteomes" id="UP001375240"/>
    </source>
</evidence>
<evidence type="ECO:0000259" key="7">
    <source>
        <dbReference type="PROSITE" id="PS50056"/>
    </source>
</evidence>
<evidence type="ECO:0000313" key="8">
    <source>
        <dbReference type="EMBL" id="KAK6354839.1"/>
    </source>
</evidence>
<keyword evidence="9" id="KW-1185">Reference proteome</keyword>
<evidence type="ECO:0000256" key="5">
    <source>
        <dbReference type="PIRSR" id="PIRSR000941-50"/>
    </source>
</evidence>
<evidence type="ECO:0000256" key="4">
    <source>
        <dbReference type="ARBA" id="ARBA00022912"/>
    </source>
</evidence>
<dbReference type="SUPFAM" id="SSF52799">
    <property type="entry name" value="(Phosphotyrosine protein) phosphatases II"/>
    <property type="match status" value="1"/>
</dbReference>
<dbReference type="PANTHER" id="PTHR45848:SF4">
    <property type="entry name" value="DUAL SPECIFICITY PROTEIN PHOSPHATASE 12"/>
    <property type="match status" value="1"/>
</dbReference>
<dbReference type="InterPro" id="IPR029021">
    <property type="entry name" value="Prot-tyrosine_phosphatase-like"/>
</dbReference>
<dbReference type="GO" id="GO:0008138">
    <property type="term" value="F:protein tyrosine/serine/threonine phosphatase activity"/>
    <property type="evidence" value="ECO:0007669"/>
    <property type="project" value="InterPro"/>
</dbReference>
<dbReference type="PANTHER" id="PTHR45848">
    <property type="entry name" value="DUAL SPECIFICITY PROTEIN PHOSPHATASE 12 FAMILY MEMBER"/>
    <property type="match status" value="1"/>
</dbReference>
<dbReference type="EMBL" id="JAVHNQ010000002">
    <property type="protein sequence ID" value="KAK6354839.1"/>
    <property type="molecule type" value="Genomic_DNA"/>
</dbReference>
<proteinExistence type="inferred from homology"/>
<dbReference type="PROSITE" id="PS50056">
    <property type="entry name" value="TYR_PHOSPHATASE_2"/>
    <property type="match status" value="1"/>
</dbReference>
<organism evidence="8 9">
    <name type="scientific">Orbilia brochopaga</name>
    <dbReference type="NCBI Taxonomy" id="3140254"/>
    <lineage>
        <taxon>Eukaryota</taxon>
        <taxon>Fungi</taxon>
        <taxon>Dikarya</taxon>
        <taxon>Ascomycota</taxon>
        <taxon>Pezizomycotina</taxon>
        <taxon>Orbiliomycetes</taxon>
        <taxon>Orbiliales</taxon>
        <taxon>Orbiliaceae</taxon>
        <taxon>Orbilia</taxon>
    </lineage>
</organism>
<dbReference type="Proteomes" id="UP001375240">
    <property type="component" value="Unassembled WGS sequence"/>
</dbReference>